<dbReference type="EMBL" id="AP018227">
    <property type="protein sequence ID" value="BAY87202.1"/>
    <property type="molecule type" value="Genomic_DNA"/>
</dbReference>
<organism evidence="2 3">
    <name type="scientific">Calothrix parasitica NIES-267</name>
    <dbReference type="NCBI Taxonomy" id="1973488"/>
    <lineage>
        <taxon>Bacteria</taxon>
        <taxon>Bacillati</taxon>
        <taxon>Cyanobacteriota</taxon>
        <taxon>Cyanophyceae</taxon>
        <taxon>Nostocales</taxon>
        <taxon>Calotrichaceae</taxon>
        <taxon>Calothrix</taxon>
    </lineage>
</organism>
<proteinExistence type="predicted"/>
<keyword evidence="1" id="KW-0472">Membrane</keyword>
<evidence type="ECO:0000256" key="1">
    <source>
        <dbReference type="SAM" id="Phobius"/>
    </source>
</evidence>
<reference evidence="2 3" key="1">
    <citation type="submission" date="2017-06" db="EMBL/GenBank/DDBJ databases">
        <title>Genome sequencing of cyanobaciteial culture collection at National Institute for Environmental Studies (NIES).</title>
        <authorList>
            <person name="Hirose Y."/>
            <person name="Shimura Y."/>
            <person name="Fujisawa T."/>
            <person name="Nakamura Y."/>
            <person name="Kawachi M."/>
        </authorList>
    </citation>
    <scope>NUCLEOTIDE SEQUENCE [LARGE SCALE GENOMIC DNA]</scope>
    <source>
        <strain evidence="2 3">NIES-267</strain>
    </source>
</reference>
<feature type="transmembrane region" description="Helical" evidence="1">
    <location>
        <begin position="24"/>
        <end position="44"/>
    </location>
</feature>
<dbReference type="Proteomes" id="UP000218418">
    <property type="component" value="Chromosome"/>
</dbReference>
<evidence type="ECO:0000313" key="3">
    <source>
        <dbReference type="Proteomes" id="UP000218418"/>
    </source>
</evidence>
<dbReference type="AlphaFoldDB" id="A0A1Z4M148"/>
<gene>
    <name evidence="2" type="ORF">NIES267_67210</name>
</gene>
<name>A0A1Z4M148_9CYAN</name>
<sequence length="72" mass="7971">MNVKGLGRHLENNAEFNQNPQRNFGTIFLVVFASFTLGAIPIIYGSRLTPESSQHSVNVPGETTLWKALGQR</sequence>
<keyword evidence="1" id="KW-1133">Transmembrane helix</keyword>
<keyword evidence="1" id="KW-0812">Transmembrane</keyword>
<evidence type="ECO:0000313" key="2">
    <source>
        <dbReference type="EMBL" id="BAY87202.1"/>
    </source>
</evidence>
<protein>
    <submittedName>
        <fullName evidence="2">Uncharacterized protein</fullName>
    </submittedName>
</protein>
<accession>A0A1Z4M148</accession>
<keyword evidence="3" id="KW-1185">Reference proteome</keyword>